<dbReference type="InterPro" id="IPR010345">
    <property type="entry name" value="IL-17_fam"/>
</dbReference>
<keyword evidence="5" id="KW-0812">Transmembrane</keyword>
<dbReference type="Ensembl" id="ENSPMGT00000031751.1">
    <property type="protein sequence ID" value="ENSPMGP00000029827.1"/>
    <property type="gene ID" value="ENSPMGG00000024006.1"/>
</dbReference>
<evidence type="ECO:0000256" key="2">
    <source>
        <dbReference type="ARBA" id="ARBA00007236"/>
    </source>
</evidence>
<dbReference type="Proteomes" id="UP000261520">
    <property type="component" value="Unplaced"/>
</dbReference>
<keyword evidence="4" id="KW-0732">Signal</keyword>
<accession>A0A3B4BMR2</accession>
<name>A0A3B4BMR2_9GOBI</name>
<reference evidence="6" key="2">
    <citation type="submission" date="2025-09" db="UniProtKB">
        <authorList>
            <consortium name="Ensembl"/>
        </authorList>
    </citation>
    <scope>IDENTIFICATION</scope>
</reference>
<keyword evidence="5" id="KW-1133">Transmembrane helix</keyword>
<dbReference type="GO" id="GO:0005125">
    <property type="term" value="F:cytokine activity"/>
    <property type="evidence" value="ECO:0007669"/>
    <property type="project" value="InterPro"/>
</dbReference>
<keyword evidence="7" id="KW-1185">Reference proteome</keyword>
<dbReference type="GO" id="GO:0005576">
    <property type="term" value="C:extracellular region"/>
    <property type="evidence" value="ECO:0007669"/>
    <property type="project" value="UniProtKB-SubCell"/>
</dbReference>
<reference evidence="6" key="1">
    <citation type="submission" date="2025-08" db="UniProtKB">
        <authorList>
            <consortium name="Ensembl"/>
        </authorList>
    </citation>
    <scope>IDENTIFICATION</scope>
</reference>
<dbReference type="SUPFAM" id="SSF57501">
    <property type="entry name" value="Cystine-knot cytokines"/>
    <property type="match status" value="1"/>
</dbReference>
<comment type="similarity">
    <text evidence="2">Belongs to the IL-17 family.</text>
</comment>
<feature type="transmembrane region" description="Helical" evidence="5">
    <location>
        <begin position="15"/>
        <end position="34"/>
    </location>
</feature>
<evidence type="ECO:0000313" key="7">
    <source>
        <dbReference type="Proteomes" id="UP000261520"/>
    </source>
</evidence>
<evidence type="ECO:0000256" key="3">
    <source>
        <dbReference type="ARBA" id="ARBA00022525"/>
    </source>
</evidence>
<evidence type="ECO:0000256" key="1">
    <source>
        <dbReference type="ARBA" id="ARBA00004613"/>
    </source>
</evidence>
<proteinExistence type="inferred from homology"/>
<dbReference type="Gene3D" id="2.10.90.10">
    <property type="entry name" value="Cystine-knot cytokines"/>
    <property type="match status" value="1"/>
</dbReference>
<comment type="subcellular location">
    <subcellularLocation>
        <location evidence="1">Secreted</location>
    </subcellularLocation>
</comment>
<dbReference type="Pfam" id="PF06083">
    <property type="entry name" value="IL17"/>
    <property type="match status" value="1"/>
</dbReference>
<dbReference type="STRING" id="409849.ENSPMGP00000029827"/>
<keyword evidence="5" id="KW-0472">Membrane</keyword>
<evidence type="ECO:0008006" key="8">
    <source>
        <dbReference type="Google" id="ProtNLM"/>
    </source>
</evidence>
<organism evidence="6 7">
    <name type="scientific">Periophthalmus magnuspinnatus</name>
    <dbReference type="NCBI Taxonomy" id="409849"/>
    <lineage>
        <taxon>Eukaryota</taxon>
        <taxon>Metazoa</taxon>
        <taxon>Chordata</taxon>
        <taxon>Craniata</taxon>
        <taxon>Vertebrata</taxon>
        <taxon>Euteleostomi</taxon>
        <taxon>Actinopterygii</taxon>
        <taxon>Neopterygii</taxon>
        <taxon>Teleostei</taxon>
        <taxon>Neoteleostei</taxon>
        <taxon>Acanthomorphata</taxon>
        <taxon>Gobiaria</taxon>
        <taxon>Gobiiformes</taxon>
        <taxon>Gobioidei</taxon>
        <taxon>Gobiidae</taxon>
        <taxon>Oxudercinae</taxon>
        <taxon>Periophthalmus</taxon>
    </lineage>
</organism>
<keyword evidence="3" id="KW-0964">Secreted</keyword>
<evidence type="ECO:0000256" key="5">
    <source>
        <dbReference type="SAM" id="Phobius"/>
    </source>
</evidence>
<protein>
    <recommendedName>
        <fullName evidence="8">Interleukin 17c</fullName>
    </recommendedName>
</protein>
<sequence length="175" mass="20015">MLLVTYNLRDYLDSSIFSLQVFVFLLSLAVPICMHHCYDKEGLETVARKKLQSHYHQPGFPTQASSAPISCPLDLYQRDESLKGRSISPWAYVKMPEHFPSTFYEARCLCEGCILLNDENEPYEDNSHNSAPVVQSRVFLKRELCEGSGGDDRRYRLIPENVNVTVACTCVRPLY</sequence>
<evidence type="ECO:0000256" key="4">
    <source>
        <dbReference type="ARBA" id="ARBA00022729"/>
    </source>
</evidence>
<dbReference type="AlphaFoldDB" id="A0A3B4BMR2"/>
<evidence type="ECO:0000313" key="6">
    <source>
        <dbReference type="Ensembl" id="ENSPMGP00000029827.1"/>
    </source>
</evidence>
<dbReference type="InterPro" id="IPR029034">
    <property type="entry name" value="Cystine-knot_cytokine"/>
</dbReference>